<feature type="transmembrane region" description="Helical" evidence="5">
    <location>
        <begin position="9"/>
        <end position="31"/>
    </location>
</feature>
<evidence type="ECO:0000256" key="2">
    <source>
        <dbReference type="ARBA" id="ARBA00022670"/>
    </source>
</evidence>
<dbReference type="SUPFAM" id="SSF52096">
    <property type="entry name" value="ClpP/crotonase"/>
    <property type="match status" value="1"/>
</dbReference>
<dbReference type="GO" id="GO:0008236">
    <property type="term" value="F:serine-type peptidase activity"/>
    <property type="evidence" value="ECO:0007669"/>
    <property type="project" value="UniProtKB-KW"/>
</dbReference>
<evidence type="ECO:0000259" key="6">
    <source>
        <dbReference type="Pfam" id="PF01343"/>
    </source>
</evidence>
<feature type="domain" description="Peptidase S49" evidence="6">
    <location>
        <begin position="122"/>
        <end position="271"/>
    </location>
</feature>
<evidence type="ECO:0000256" key="3">
    <source>
        <dbReference type="ARBA" id="ARBA00022801"/>
    </source>
</evidence>
<dbReference type="Proteomes" id="UP000034646">
    <property type="component" value="Unassembled WGS sequence"/>
</dbReference>
<dbReference type="GO" id="GO:0006508">
    <property type="term" value="P:proteolysis"/>
    <property type="evidence" value="ECO:0007669"/>
    <property type="project" value="UniProtKB-KW"/>
</dbReference>
<gene>
    <name evidence="7" type="ORF">UV76_C0001G0009</name>
</gene>
<keyword evidence="5" id="KW-1133">Transmembrane helix</keyword>
<accession>A0A0G1DTN5</accession>
<reference evidence="7 8" key="1">
    <citation type="journal article" date="2015" name="Nature">
        <title>rRNA introns, odd ribosomes, and small enigmatic genomes across a large radiation of phyla.</title>
        <authorList>
            <person name="Brown C.T."/>
            <person name="Hug L.A."/>
            <person name="Thomas B.C."/>
            <person name="Sharon I."/>
            <person name="Castelle C.J."/>
            <person name="Singh A."/>
            <person name="Wilkins M.J."/>
            <person name="Williams K.H."/>
            <person name="Banfield J.F."/>
        </authorList>
    </citation>
    <scope>NUCLEOTIDE SEQUENCE [LARGE SCALE GENOMIC DNA]</scope>
</reference>
<sequence length="281" mass="30286">MEIKEKLKIIILWAVAVIVVFAVGLQIYGSWNDEWSGYNASIKISDGYCNIAIIPITGDIIPYAGADQDGSGNEMPPSVNPDDVLSTLHQAENDPNILGVLARIDSSGGTPVASEIIANGFKHSSLPVVALIRETGTSGAYMLATGAKTIIASPFSDVGSIGVTMSYLENTAKNTNEGLQYISLSSAKFKDYGNPDKPLTSDERNLLERDLKIWHEYFVKIVAENRNLPVEQVAKLADGSSMPGSLALENKLIDALGDQETARAWLAKQLGILLEEVVFCE</sequence>
<dbReference type="Gene3D" id="3.90.226.10">
    <property type="entry name" value="2-enoyl-CoA Hydratase, Chain A, domain 1"/>
    <property type="match status" value="2"/>
</dbReference>
<keyword evidence="2 7" id="KW-0645">Protease</keyword>
<dbReference type="InterPro" id="IPR047272">
    <property type="entry name" value="S49_SppA_C"/>
</dbReference>
<evidence type="ECO:0000256" key="1">
    <source>
        <dbReference type="ARBA" id="ARBA00008683"/>
    </source>
</evidence>
<dbReference type="AlphaFoldDB" id="A0A0G1DTN5"/>
<dbReference type="CDD" id="cd07023">
    <property type="entry name" value="S49_Sppa_N_C"/>
    <property type="match status" value="1"/>
</dbReference>
<organism evidence="7 8">
    <name type="scientific">Candidatus Nomurabacteria bacterium GW2011_GWA2_43_15</name>
    <dbReference type="NCBI Taxonomy" id="1618738"/>
    <lineage>
        <taxon>Bacteria</taxon>
        <taxon>Candidatus Nomuraibacteriota</taxon>
    </lineage>
</organism>
<dbReference type="PANTHER" id="PTHR42987:SF4">
    <property type="entry name" value="PROTEASE SOHB-RELATED"/>
    <property type="match status" value="1"/>
</dbReference>
<keyword evidence="3" id="KW-0378">Hydrolase</keyword>
<evidence type="ECO:0000313" key="8">
    <source>
        <dbReference type="Proteomes" id="UP000034646"/>
    </source>
</evidence>
<evidence type="ECO:0000256" key="4">
    <source>
        <dbReference type="ARBA" id="ARBA00022825"/>
    </source>
</evidence>
<protein>
    <submittedName>
        <fullName evidence="7">Putative protease</fullName>
    </submittedName>
</protein>
<keyword evidence="5" id="KW-0812">Transmembrane</keyword>
<proteinExistence type="inferred from homology"/>
<keyword evidence="5" id="KW-0472">Membrane</keyword>
<comment type="similarity">
    <text evidence="1">Belongs to the peptidase S49 family.</text>
</comment>
<evidence type="ECO:0000256" key="5">
    <source>
        <dbReference type="SAM" id="Phobius"/>
    </source>
</evidence>
<comment type="caution">
    <text evidence="7">The sequence shown here is derived from an EMBL/GenBank/DDBJ whole genome shotgun (WGS) entry which is preliminary data.</text>
</comment>
<dbReference type="Pfam" id="PF01343">
    <property type="entry name" value="Peptidase_S49"/>
    <property type="match status" value="1"/>
</dbReference>
<dbReference type="InterPro" id="IPR029045">
    <property type="entry name" value="ClpP/crotonase-like_dom_sf"/>
</dbReference>
<keyword evidence="4" id="KW-0720">Serine protease</keyword>
<dbReference type="STRING" id="1618738.UV76_C0001G0009"/>
<dbReference type="PANTHER" id="PTHR42987">
    <property type="entry name" value="PEPTIDASE S49"/>
    <property type="match status" value="1"/>
</dbReference>
<evidence type="ECO:0000313" key="7">
    <source>
        <dbReference type="EMBL" id="KKT01251.1"/>
    </source>
</evidence>
<dbReference type="InterPro" id="IPR002142">
    <property type="entry name" value="Peptidase_S49"/>
</dbReference>
<name>A0A0G1DTN5_9BACT</name>
<dbReference type="EMBL" id="LCFS01000001">
    <property type="protein sequence ID" value="KKT01251.1"/>
    <property type="molecule type" value="Genomic_DNA"/>
</dbReference>